<evidence type="ECO:0000256" key="3">
    <source>
        <dbReference type="ARBA" id="ARBA00022448"/>
    </source>
</evidence>
<keyword evidence="4" id="KW-0547">Nucleotide-binding</keyword>
<reference evidence="13" key="1">
    <citation type="journal article" date="2021" name="Evol. Appl.">
        <title>The genome of the Pyrenean desman and the effects of bottlenecks and inbreeding on the genomic landscape of an endangered species.</title>
        <authorList>
            <person name="Escoda L."/>
            <person name="Castresana J."/>
        </authorList>
    </citation>
    <scope>NUCLEOTIDE SEQUENCE</scope>
    <source>
        <strain evidence="13">IBE-C5619</strain>
    </source>
</reference>
<dbReference type="GO" id="GO:0030665">
    <property type="term" value="C:clathrin-coated vesicle membrane"/>
    <property type="evidence" value="ECO:0007669"/>
    <property type="project" value="UniProtKB-SubCell"/>
</dbReference>
<protein>
    <recommendedName>
        <fullName evidence="2">H(+)-transporting two-sector ATPase</fullName>
        <ecNumber evidence="2">7.1.2.2</ecNumber>
    </recommendedName>
</protein>
<accession>A0A8J6A2P4</accession>
<dbReference type="InterPro" id="IPR027417">
    <property type="entry name" value="P-loop_NTPase"/>
</dbReference>
<dbReference type="SUPFAM" id="SSF47917">
    <property type="entry name" value="C-terminal domain of alpha and beta subunits of F1 ATP synthase"/>
    <property type="match status" value="1"/>
</dbReference>
<dbReference type="PANTHER" id="PTHR43607">
    <property type="entry name" value="V-TYPE PROTON ATPASE CATALYTIC SUBUNIT A"/>
    <property type="match status" value="1"/>
</dbReference>
<evidence type="ECO:0000256" key="9">
    <source>
        <dbReference type="ARBA" id="ARBA00046187"/>
    </source>
</evidence>
<feature type="transmembrane region" description="Helical" evidence="11">
    <location>
        <begin position="21"/>
        <end position="40"/>
    </location>
</feature>
<evidence type="ECO:0000313" key="13">
    <source>
        <dbReference type="EMBL" id="KAG8511666.1"/>
    </source>
</evidence>
<feature type="non-terminal residue" evidence="13">
    <location>
        <position position="225"/>
    </location>
</feature>
<comment type="subcellular location">
    <subcellularLocation>
        <location evidence="8">Cytoplasmic vesicle</location>
        <location evidence="8">Clathrin-coated vesicle membrane</location>
        <topology evidence="8">Peripheral membrane protein</topology>
    </subcellularLocation>
</comment>
<evidence type="ECO:0000313" key="14">
    <source>
        <dbReference type="Proteomes" id="UP000700334"/>
    </source>
</evidence>
<evidence type="ECO:0000256" key="6">
    <source>
        <dbReference type="ARBA" id="ARBA00022967"/>
    </source>
</evidence>
<comment type="function">
    <text evidence="9">Catalytic subunit of the V1 complex of vacuolar(H+)-ATPase (V-ATPase), a multisubunit enzyme composed of a peripheral complex (V1) that hydrolyzes ATP and a membrane integral complex (V0) that translocates protons. V-ATPase is responsible for acidifying and maintaining the pH of intracellular compartments and in some cell types, is targeted to the plasma membrane, where it is responsible for acidifying the extracellular environment. In aerobic conditions, involved in intracellular iron homeostasis, thus triggering the activity of Fe(2+) prolyl hydroxylase (PHD) enzymes, and leading to HIF1A hydroxylation and subsequent proteasomal degradation. May play a role in neurite development and synaptic connectivity.</text>
</comment>
<keyword evidence="6" id="KW-1278">Translocase</keyword>
<evidence type="ECO:0000256" key="11">
    <source>
        <dbReference type="SAM" id="Phobius"/>
    </source>
</evidence>
<evidence type="ECO:0000256" key="1">
    <source>
        <dbReference type="ARBA" id="ARBA00008936"/>
    </source>
</evidence>
<keyword evidence="5" id="KW-0067">ATP-binding</keyword>
<evidence type="ECO:0000256" key="7">
    <source>
        <dbReference type="ARBA" id="ARBA00023065"/>
    </source>
</evidence>
<dbReference type="GO" id="GO:0005524">
    <property type="term" value="F:ATP binding"/>
    <property type="evidence" value="ECO:0007669"/>
    <property type="project" value="UniProtKB-KW"/>
</dbReference>
<dbReference type="InterPro" id="IPR000194">
    <property type="entry name" value="ATPase_F1/V1/A1_a/bsu_nucl-bd"/>
</dbReference>
<proteinExistence type="inferred from homology"/>
<evidence type="ECO:0000256" key="4">
    <source>
        <dbReference type="ARBA" id="ARBA00022741"/>
    </source>
</evidence>
<keyword evidence="14" id="KW-1185">Reference proteome</keyword>
<keyword evidence="11" id="KW-1133">Transmembrane helix</keyword>
<evidence type="ECO:0000256" key="8">
    <source>
        <dbReference type="ARBA" id="ARBA00029434"/>
    </source>
</evidence>
<keyword evidence="7" id="KW-0406">Ion transport</keyword>
<dbReference type="GO" id="GO:0005765">
    <property type="term" value="C:lysosomal membrane"/>
    <property type="evidence" value="ECO:0007669"/>
    <property type="project" value="TreeGrafter"/>
</dbReference>
<keyword evidence="11" id="KW-0812">Transmembrane</keyword>
<sequence>SVTGKFTANHPLLTVQKILDALFSCIQGGIIVILGIWGCGKTVLSQSVSRYSNNDVIIYTGCNEKGNEKSKDLRDFPEFMMEVVGKAKSVFKNTALVANISNICIAEYFHDIGYQVSMMADSTSRWAEALREITCLLASMPADNRYPAHLGQKPKRCYRKNKEIIQLMEKTSLAETDKITLKVAKLIKDDFLQQNGYTPYADMGMLSNMIVFYDGTQRTVETIAQ</sequence>
<dbReference type="GO" id="GO:0046034">
    <property type="term" value="P:ATP metabolic process"/>
    <property type="evidence" value="ECO:0007669"/>
    <property type="project" value="InterPro"/>
</dbReference>
<dbReference type="Gene3D" id="3.40.50.300">
    <property type="entry name" value="P-loop containing nucleotide triphosphate hydrolases"/>
    <property type="match status" value="1"/>
</dbReference>
<evidence type="ECO:0000256" key="10">
    <source>
        <dbReference type="ARBA" id="ARBA00046471"/>
    </source>
</evidence>
<dbReference type="EMBL" id="JAGFMF010011827">
    <property type="protein sequence ID" value="KAG8511666.1"/>
    <property type="molecule type" value="Genomic_DNA"/>
</dbReference>
<evidence type="ECO:0000256" key="2">
    <source>
        <dbReference type="ARBA" id="ARBA00012473"/>
    </source>
</evidence>
<dbReference type="CDD" id="cd18111">
    <property type="entry name" value="ATP-synt_V_A-type_alpha_C"/>
    <property type="match status" value="1"/>
</dbReference>
<dbReference type="Pfam" id="PF00006">
    <property type="entry name" value="ATP-synt_ab"/>
    <property type="match status" value="1"/>
</dbReference>
<comment type="similarity">
    <text evidence="1">Belongs to the ATPase alpha/beta chains family.</text>
</comment>
<dbReference type="GO" id="GO:0046961">
    <property type="term" value="F:proton-transporting ATPase activity, rotational mechanism"/>
    <property type="evidence" value="ECO:0007669"/>
    <property type="project" value="InterPro"/>
</dbReference>
<dbReference type="AlphaFoldDB" id="A0A8J6A2P4"/>
<comment type="caution">
    <text evidence="13">The sequence shown here is derived from an EMBL/GenBank/DDBJ whole genome shotgun (WGS) entry which is preliminary data.</text>
</comment>
<gene>
    <name evidence="13" type="ORF">J0S82_000916</name>
</gene>
<dbReference type="Proteomes" id="UP000700334">
    <property type="component" value="Unassembled WGS sequence"/>
</dbReference>
<dbReference type="EC" id="7.1.2.2" evidence="2"/>
<evidence type="ECO:0000256" key="5">
    <source>
        <dbReference type="ARBA" id="ARBA00022840"/>
    </source>
</evidence>
<keyword evidence="3" id="KW-0813">Transport</keyword>
<dbReference type="SUPFAM" id="SSF52540">
    <property type="entry name" value="P-loop containing nucleoside triphosphate hydrolases"/>
    <property type="match status" value="1"/>
</dbReference>
<dbReference type="OrthoDB" id="1676488at2759"/>
<dbReference type="InterPro" id="IPR022878">
    <property type="entry name" value="V-ATPase_asu"/>
</dbReference>
<dbReference type="PANTHER" id="PTHR43607:SF9">
    <property type="entry name" value="V-TYPE PROTON ATPASE CATALYTIC SUBUNIT A"/>
    <property type="match status" value="1"/>
</dbReference>
<name>A0A8J6A2P4_GALPY</name>
<feature type="non-terminal residue" evidence="13">
    <location>
        <position position="1"/>
    </location>
</feature>
<comment type="subunit">
    <text evidence="10">V-ATPase is a heteromultimeric enzyme made up of two complexes: the ATP-hydrolytic V1 complex and the proton translocation V0 complex. The V1 complex consists of three catalytic AB heterodimers that form a heterohexamer, three peripheral stalks each consisting of EG heterodimers, one central rotor including subunits D and F, and the regulatory subunits C and H. The proton translocation complex V0 consists of the proton transport subunit a, a ring of proteolipid subunits c9c'', rotary subunit d, subunits e and f, and the accessory subunits ATP6AP1/Ac45 and ATP6AP2/PRR. Interacts with the V0 complex V-ATPase subunit a4 ATP6V0A4. Interacts with WFS1. Interacts with alpha-crystallin B chain/CRYAB and with MTOR, forming a ternary complex.</text>
</comment>
<keyword evidence="11" id="KW-0472">Membrane</keyword>
<evidence type="ECO:0000259" key="12">
    <source>
        <dbReference type="Pfam" id="PF00006"/>
    </source>
</evidence>
<organism evidence="13 14">
    <name type="scientific">Galemys pyrenaicus</name>
    <name type="common">Iberian desman</name>
    <name type="synonym">Pyrenean desman</name>
    <dbReference type="NCBI Taxonomy" id="202257"/>
    <lineage>
        <taxon>Eukaryota</taxon>
        <taxon>Metazoa</taxon>
        <taxon>Chordata</taxon>
        <taxon>Craniata</taxon>
        <taxon>Vertebrata</taxon>
        <taxon>Euteleostomi</taxon>
        <taxon>Mammalia</taxon>
        <taxon>Eutheria</taxon>
        <taxon>Laurasiatheria</taxon>
        <taxon>Eulipotyphla</taxon>
        <taxon>Talpidae</taxon>
        <taxon>Galemys</taxon>
    </lineage>
</organism>
<feature type="domain" description="ATPase F1/V1/A1 complex alpha/beta subunit nucleotide-binding" evidence="12">
    <location>
        <begin position="17"/>
        <end position="160"/>
    </location>
</feature>